<feature type="transmembrane region" description="Helical" evidence="1">
    <location>
        <begin position="88"/>
        <end position="109"/>
    </location>
</feature>
<feature type="transmembrane region" description="Helical" evidence="1">
    <location>
        <begin position="164"/>
        <end position="186"/>
    </location>
</feature>
<organism evidence="2 3">
    <name type="scientific">Favolaschia claudopus</name>
    <dbReference type="NCBI Taxonomy" id="2862362"/>
    <lineage>
        <taxon>Eukaryota</taxon>
        <taxon>Fungi</taxon>
        <taxon>Dikarya</taxon>
        <taxon>Basidiomycota</taxon>
        <taxon>Agaricomycotina</taxon>
        <taxon>Agaricomycetes</taxon>
        <taxon>Agaricomycetidae</taxon>
        <taxon>Agaricales</taxon>
        <taxon>Marasmiineae</taxon>
        <taxon>Mycenaceae</taxon>
        <taxon>Favolaschia</taxon>
    </lineage>
</organism>
<keyword evidence="1" id="KW-0812">Transmembrane</keyword>
<feature type="transmembrane region" description="Helical" evidence="1">
    <location>
        <begin position="207"/>
        <end position="230"/>
    </location>
</feature>
<dbReference type="AlphaFoldDB" id="A0AAV9ZMP2"/>
<keyword evidence="3" id="KW-1185">Reference proteome</keyword>
<protein>
    <submittedName>
        <fullName evidence="2">Uncharacterized protein</fullName>
    </submittedName>
</protein>
<dbReference type="EMBL" id="JAWWNJ010000130">
    <property type="protein sequence ID" value="KAK6987675.1"/>
    <property type="molecule type" value="Genomic_DNA"/>
</dbReference>
<name>A0AAV9ZMP2_9AGAR</name>
<comment type="caution">
    <text evidence="2">The sequence shown here is derived from an EMBL/GenBank/DDBJ whole genome shotgun (WGS) entry which is preliminary data.</text>
</comment>
<keyword evidence="1" id="KW-0472">Membrane</keyword>
<keyword evidence="1" id="KW-1133">Transmembrane helix</keyword>
<evidence type="ECO:0000313" key="2">
    <source>
        <dbReference type="EMBL" id="KAK6987675.1"/>
    </source>
</evidence>
<reference evidence="2 3" key="1">
    <citation type="journal article" date="2024" name="J Genomics">
        <title>Draft genome sequencing and assembly of Favolaschia claudopus CIRM-BRFM 2984 isolated from oak limbs.</title>
        <authorList>
            <person name="Navarro D."/>
            <person name="Drula E."/>
            <person name="Chaduli D."/>
            <person name="Cazenave R."/>
            <person name="Ahrendt S."/>
            <person name="Wang J."/>
            <person name="Lipzen A."/>
            <person name="Daum C."/>
            <person name="Barry K."/>
            <person name="Grigoriev I.V."/>
            <person name="Favel A."/>
            <person name="Rosso M.N."/>
            <person name="Martin F."/>
        </authorList>
    </citation>
    <scope>NUCLEOTIDE SEQUENCE [LARGE SCALE GENOMIC DNA]</scope>
    <source>
        <strain evidence="2 3">CIRM-BRFM 2984</strain>
    </source>
</reference>
<sequence>MSDMHAAVVAGTAQLLAMGAAWGIYALLFGISVFLIVQKGVNGSLPRKILLFSTCLMFAFSTTLAAIDTAVYLAQFSEGDYIPKTNRLLLACETLFDSLFLMGDTIVIWRTWILCPEKRLLVAFPIVLWFSGLSSMLGVLATAHHTGSISGWQIGVYDRGTTSLKLSMATSALSAATNFFCTLLIWKKAWERRTVVDNAGGDRPRKIMFLLVESGFIYLALWVLALLNFYLDWHAPALQAALRGAYDMVIGIYPTFIIVLVHLNCTFWDNNNCSTSTRTSGAAVFSTIAPSMSITSDATSHLELDFKRPRYDGALGDNAVR</sequence>
<evidence type="ECO:0000313" key="3">
    <source>
        <dbReference type="Proteomes" id="UP001362999"/>
    </source>
</evidence>
<feature type="transmembrane region" description="Helical" evidence="1">
    <location>
        <begin position="121"/>
        <end position="144"/>
    </location>
</feature>
<feature type="transmembrane region" description="Helical" evidence="1">
    <location>
        <begin position="49"/>
        <end position="76"/>
    </location>
</feature>
<evidence type="ECO:0000256" key="1">
    <source>
        <dbReference type="SAM" id="Phobius"/>
    </source>
</evidence>
<feature type="transmembrane region" description="Helical" evidence="1">
    <location>
        <begin position="250"/>
        <end position="268"/>
    </location>
</feature>
<feature type="transmembrane region" description="Helical" evidence="1">
    <location>
        <begin position="15"/>
        <end position="37"/>
    </location>
</feature>
<proteinExistence type="predicted"/>
<accession>A0AAV9ZMP2</accession>
<dbReference type="Proteomes" id="UP001362999">
    <property type="component" value="Unassembled WGS sequence"/>
</dbReference>
<gene>
    <name evidence="2" type="ORF">R3P38DRAFT_3100983</name>
</gene>